<dbReference type="EMBL" id="SNYN01000001">
    <property type="protein sequence ID" value="TDQ55032.1"/>
    <property type="molecule type" value="Genomic_DNA"/>
</dbReference>
<evidence type="ECO:0000256" key="1">
    <source>
        <dbReference type="SAM" id="MobiDB-lite"/>
    </source>
</evidence>
<accession>A0A4R6V740</accession>
<evidence type="ECO:0000313" key="2">
    <source>
        <dbReference type="EMBL" id="TDQ55032.1"/>
    </source>
</evidence>
<feature type="region of interest" description="Disordered" evidence="1">
    <location>
        <begin position="352"/>
        <end position="374"/>
    </location>
</feature>
<evidence type="ECO:0008006" key="4">
    <source>
        <dbReference type="Google" id="ProtNLM"/>
    </source>
</evidence>
<comment type="caution">
    <text evidence="2">The sequence shown here is derived from an EMBL/GenBank/DDBJ whole genome shotgun (WGS) entry which is preliminary data.</text>
</comment>
<evidence type="ECO:0000313" key="3">
    <source>
        <dbReference type="Proteomes" id="UP000295281"/>
    </source>
</evidence>
<protein>
    <recommendedName>
        <fullName evidence="4">Extracellular solute-binding protein</fullName>
    </recommendedName>
</protein>
<organism evidence="2 3">
    <name type="scientific">Actinorugispora endophytica</name>
    <dbReference type="NCBI Taxonomy" id="1605990"/>
    <lineage>
        <taxon>Bacteria</taxon>
        <taxon>Bacillati</taxon>
        <taxon>Actinomycetota</taxon>
        <taxon>Actinomycetes</taxon>
        <taxon>Streptosporangiales</taxon>
        <taxon>Nocardiopsidaceae</taxon>
        <taxon>Actinorugispora</taxon>
    </lineage>
</organism>
<reference evidence="2 3" key="1">
    <citation type="submission" date="2019-03" db="EMBL/GenBank/DDBJ databases">
        <title>Genomic Encyclopedia of Type Strains, Phase IV (KMG-IV): sequencing the most valuable type-strain genomes for metagenomic binning, comparative biology and taxonomic classification.</title>
        <authorList>
            <person name="Goeker M."/>
        </authorList>
    </citation>
    <scope>NUCLEOTIDE SEQUENCE [LARGE SCALE GENOMIC DNA]</scope>
    <source>
        <strain evidence="2 3">DSM 46770</strain>
    </source>
</reference>
<dbReference type="Proteomes" id="UP000295281">
    <property type="component" value="Unassembled WGS sequence"/>
</dbReference>
<name>A0A4R6V740_9ACTN</name>
<proteinExistence type="predicted"/>
<feature type="compositionally biased region" description="Acidic residues" evidence="1">
    <location>
        <begin position="360"/>
        <end position="374"/>
    </location>
</feature>
<gene>
    <name evidence="2" type="ORF">EV190_101353</name>
</gene>
<dbReference type="AlphaFoldDB" id="A0A4R6V740"/>
<dbReference type="OrthoDB" id="5418945at2"/>
<sequence>MVLGSVAVVLALALAVVVAVRIVDDRVVVSGVIGSEKEPFFSHPDVRARFAELGYEVEVETAGSRSIATEADLEGRDFAFPSSTASAETLKAEAGADRDHQPFYSPMVVLTRESVVGSLMEGGLVREDENGVRVFDMAAYLELAAERTRWRDLPGDGGFSSANRNELLIRTTDPRSSNSAAMYLAVVGYLLNDEEIITGADPELVDEAARLFLAQGDPPRTSQQPFDQFVALGAGHTPLLWAYEAQFVSARVNTEAFPQDVVMLYPAPTTTSTHTLIPLTDEGDEVGRLLVEDPELQRLAALNGFRTADPGQFTDVALEHGITVPEQPRDVVNAPSYEVLEGLLREIESRYSAEGAGAAAEDEGEMPDPAPTDD</sequence>
<keyword evidence="3" id="KW-1185">Reference proteome</keyword>